<evidence type="ECO:0000259" key="3">
    <source>
        <dbReference type="Pfam" id="PF02568"/>
    </source>
</evidence>
<reference evidence="5 6" key="1">
    <citation type="submission" date="2017-06" db="EMBL/GenBank/DDBJ databases">
        <title>Novel microbial phyla capable of carbon fixation and sulfur reduction in deep-sea sediments.</title>
        <authorList>
            <person name="Huang J."/>
            <person name="Baker B."/>
            <person name="Wang Y."/>
        </authorList>
    </citation>
    <scope>NUCLEOTIDE SEQUENCE [LARGE SCALE GENOMIC DNA]</scope>
    <source>
        <strain evidence="5">B3_TA06</strain>
    </source>
</reference>
<dbReference type="AlphaFoldDB" id="A0A532VB10"/>
<evidence type="ECO:0000313" key="5">
    <source>
        <dbReference type="EMBL" id="TKJ44379.1"/>
    </source>
</evidence>
<feature type="domain" description="NFACT protein RNA binding" evidence="4">
    <location>
        <begin position="227"/>
        <end position="338"/>
    </location>
</feature>
<gene>
    <name evidence="5" type="ORF">CEE36_01150</name>
</gene>
<dbReference type="EMBL" id="NJBO01000001">
    <property type="protein sequence ID" value="TKJ44379.1"/>
    <property type="molecule type" value="Genomic_DNA"/>
</dbReference>
<dbReference type="Proteomes" id="UP000317778">
    <property type="component" value="Unassembled WGS sequence"/>
</dbReference>
<comment type="caution">
    <text evidence="5">The sequence shown here is derived from an EMBL/GenBank/DDBJ whole genome shotgun (WGS) entry which is preliminary data.</text>
</comment>
<evidence type="ECO:0000256" key="1">
    <source>
        <dbReference type="ARBA" id="ARBA00022741"/>
    </source>
</evidence>
<protein>
    <submittedName>
        <fullName evidence="5">tRNA 4-thiouridine(8) synthase ThiI</fullName>
    </submittedName>
</protein>
<organism evidence="5 6">
    <name type="scientific">candidate division TA06 bacterium B3_TA06</name>
    <dbReference type="NCBI Taxonomy" id="2012487"/>
    <lineage>
        <taxon>Bacteria</taxon>
        <taxon>Bacteria division TA06</taxon>
    </lineage>
</organism>
<feature type="domain" description="Thil AANH" evidence="3">
    <location>
        <begin position="3"/>
        <end position="144"/>
    </location>
</feature>
<accession>A0A532VB10</accession>
<sequence>MSARILCLFSGGLDSLLAARVLKETDAEVEALHFITPFTGSAERLRGENYLEEWSINLRRIRISLQEFRPLLEKPPHGFGRALNPCIDCKILFLRKACEIADAEGFDAVATGEVLGERPMSQNRQSLDVIERAAGLKGRLLRPLSAKLLPETEVEKQGLIDREKLLDIQGRSRKPQFELAERWGITEFATPAGGCLLTEPQYSSKLKDLLDHPGEATDETVALLKTGRHFRYPEGPKLIVGRDKEENEELLQHGGEGRIFLEVGGVGSPIGLLFAEGNRFKAGSPQENEVFLWGAKIVARYSDAKKEPQVTVTWWNKEGAEQTLFVAPAKDSELEGWRL</sequence>
<dbReference type="Gene3D" id="3.40.50.620">
    <property type="entry name" value="HUPs"/>
    <property type="match status" value="1"/>
</dbReference>
<dbReference type="GO" id="GO:0005524">
    <property type="term" value="F:ATP binding"/>
    <property type="evidence" value="ECO:0007669"/>
    <property type="project" value="UniProtKB-KW"/>
</dbReference>
<dbReference type="SUPFAM" id="SSF52402">
    <property type="entry name" value="Adenine nucleotide alpha hydrolases-like"/>
    <property type="match status" value="1"/>
</dbReference>
<dbReference type="PANTHER" id="PTHR43169:SF4">
    <property type="entry name" value="ATPASE, PP-LOOP SUPERFAMILY-RELATED"/>
    <property type="match status" value="1"/>
</dbReference>
<dbReference type="GO" id="GO:0004810">
    <property type="term" value="F:CCA tRNA nucleotidyltransferase activity"/>
    <property type="evidence" value="ECO:0007669"/>
    <property type="project" value="InterPro"/>
</dbReference>
<evidence type="ECO:0000256" key="2">
    <source>
        <dbReference type="ARBA" id="ARBA00022840"/>
    </source>
</evidence>
<dbReference type="PANTHER" id="PTHR43169">
    <property type="entry name" value="EXSB FAMILY PROTEIN"/>
    <property type="match status" value="1"/>
</dbReference>
<keyword evidence="1" id="KW-0547">Nucleotide-binding</keyword>
<dbReference type="InterPro" id="IPR014729">
    <property type="entry name" value="Rossmann-like_a/b/a_fold"/>
</dbReference>
<dbReference type="InterPro" id="IPR020536">
    <property type="entry name" value="ThiI_AANH"/>
</dbReference>
<evidence type="ECO:0000259" key="4">
    <source>
        <dbReference type="Pfam" id="PF18297"/>
    </source>
</evidence>
<name>A0A532VB10_UNCT6</name>
<dbReference type="InterPro" id="IPR052188">
    <property type="entry name" value="Ni-pincer_cofactor_biosynth"/>
</dbReference>
<dbReference type="InterPro" id="IPR059101">
    <property type="entry name" value="NFACT-R_2"/>
</dbReference>
<keyword evidence="2" id="KW-0067">ATP-binding</keyword>
<proteinExistence type="predicted"/>
<dbReference type="Pfam" id="PF02568">
    <property type="entry name" value="ThiI"/>
    <property type="match status" value="1"/>
</dbReference>
<evidence type="ECO:0000313" key="6">
    <source>
        <dbReference type="Proteomes" id="UP000317778"/>
    </source>
</evidence>
<dbReference type="Pfam" id="PF18297">
    <property type="entry name" value="NFACT-R_2"/>
    <property type="match status" value="1"/>
</dbReference>